<proteinExistence type="predicted"/>
<evidence type="ECO:0000313" key="1">
    <source>
        <dbReference type="EMBL" id="KAJ0110870.1"/>
    </source>
</evidence>
<protein>
    <submittedName>
        <fullName evidence="1">Uncharacterized protein</fullName>
    </submittedName>
</protein>
<sequence>MTDAPYKPQQTPPPQPQQNQQQQQQKRLCDYCNDKTALLYCRADSAKLCFSCDREVHSTNLLFSKHSRSLLCDACDSSPASIFCETEHSVLCSNCDWEYHNQSTLYVSSVHNRRPIEFFTGFPSVNELSTIFGFDDLDNKALFLGDDNSNDSNNDCFFGDEISDLLVWEPPEFLSIDDLIVRSDSAHNFRALDVPPLPKAMQANNCYIWNYSLFLDSLILLLNQNRNAACGKHKEEMLCQLRQLSKLKSELNYENADAEPIIRFKSSVPDQNLQPANIYTGSGQDAEPISYPASEYLCAKFEIVVGKMLLAFMVTLIVLNLISEVQGIDGWLRSGIMLASPLSQHLMQTWSDIGGRIRVVSDGDEGGSQHPVTTETLPVFAKVGLHELNSQERDSALSRYKEKKKTRRYDKHIRYESRKVRAESRTRVKGRFAKIDH</sequence>
<dbReference type="Proteomes" id="UP001164250">
    <property type="component" value="Chromosome 1"/>
</dbReference>
<organism evidence="1 2">
    <name type="scientific">Pistacia atlantica</name>
    <dbReference type="NCBI Taxonomy" id="434234"/>
    <lineage>
        <taxon>Eukaryota</taxon>
        <taxon>Viridiplantae</taxon>
        <taxon>Streptophyta</taxon>
        <taxon>Embryophyta</taxon>
        <taxon>Tracheophyta</taxon>
        <taxon>Spermatophyta</taxon>
        <taxon>Magnoliopsida</taxon>
        <taxon>eudicotyledons</taxon>
        <taxon>Gunneridae</taxon>
        <taxon>Pentapetalae</taxon>
        <taxon>rosids</taxon>
        <taxon>malvids</taxon>
        <taxon>Sapindales</taxon>
        <taxon>Anacardiaceae</taxon>
        <taxon>Pistacia</taxon>
    </lineage>
</organism>
<reference evidence="2" key="1">
    <citation type="journal article" date="2023" name="G3 (Bethesda)">
        <title>Genome assembly and association tests identify interacting loci associated with vigor, precocity, and sex in interspecific pistachio rootstocks.</title>
        <authorList>
            <person name="Palmer W."/>
            <person name="Jacygrad E."/>
            <person name="Sagayaradj S."/>
            <person name="Cavanaugh K."/>
            <person name="Han R."/>
            <person name="Bertier L."/>
            <person name="Beede B."/>
            <person name="Kafkas S."/>
            <person name="Golino D."/>
            <person name="Preece J."/>
            <person name="Michelmore R."/>
        </authorList>
    </citation>
    <scope>NUCLEOTIDE SEQUENCE [LARGE SCALE GENOMIC DNA]</scope>
</reference>
<keyword evidence="2" id="KW-1185">Reference proteome</keyword>
<accession>A0ACC1C585</accession>
<evidence type="ECO:0000313" key="2">
    <source>
        <dbReference type="Proteomes" id="UP001164250"/>
    </source>
</evidence>
<dbReference type="EMBL" id="CM047897">
    <property type="protein sequence ID" value="KAJ0110870.1"/>
    <property type="molecule type" value="Genomic_DNA"/>
</dbReference>
<gene>
    <name evidence="1" type="ORF">Patl1_01082</name>
</gene>
<comment type="caution">
    <text evidence="1">The sequence shown here is derived from an EMBL/GenBank/DDBJ whole genome shotgun (WGS) entry which is preliminary data.</text>
</comment>
<name>A0ACC1C585_9ROSI</name>